<gene>
    <name evidence="5" type="ORF">hbim_05334</name>
</gene>
<protein>
    <recommendedName>
        <fullName evidence="7">PPE family protein</fullName>
    </recommendedName>
</protein>
<evidence type="ECO:0008006" key="7">
    <source>
        <dbReference type="Google" id="ProtNLM"/>
    </source>
</evidence>
<feature type="domain" description="PPE-PPW subfamily C-terminal" evidence="4">
    <location>
        <begin position="457"/>
        <end position="503"/>
    </location>
</feature>
<dbReference type="SUPFAM" id="SSF140459">
    <property type="entry name" value="PE/PPE dimer-like"/>
    <property type="match status" value="1"/>
</dbReference>
<accession>A0AAI8TZE8</accession>
<dbReference type="AlphaFoldDB" id="A0AAI8TZE8"/>
<evidence type="ECO:0000259" key="3">
    <source>
        <dbReference type="Pfam" id="PF00823"/>
    </source>
</evidence>
<dbReference type="InterPro" id="IPR038332">
    <property type="entry name" value="PPE_sf"/>
</dbReference>
<evidence type="ECO:0000313" key="6">
    <source>
        <dbReference type="Proteomes" id="UP001241092"/>
    </source>
</evidence>
<feature type="region of interest" description="Disordered" evidence="2">
    <location>
        <begin position="487"/>
        <end position="508"/>
    </location>
</feature>
<sequence>MTTPVWMALPPEVHSALISTGPGVGPMLAAAGAWSSLSTEYSSAATELTTLLGAVRTGAWEGPSADRYLAAHSPYLAWLAEASANSAGVATQMETGAASYSAALAAMPTLAEITANRTTLGVLVATNFFGINTIPIAVAEADYIRMWIQAATTMTAYQASSEVALASSPTTTPAPFVLAPGVGETGAASATLMQAKAQMLATESGMALTFEDPIEKWLGERSEHFQGMYVALRDLLLHPETIPKIVADIIADPSLLFTTYQNLFFVGAYAATFALMGTPLYAAAMGAGAGFGALGLLGLVGITQNYDVPLDNPGAQAVRPSAEQPNAVAMSGSPTTAAGTTVTSAPAPTGTAPAATATTPPPPAGAEGAAYAVRGDGPGFGFGPTMRTSAVSQASSSASASAAAAAAAAASSRNKSKSRRRRGAGAADRGYRYEFMTMDGTDSTPPPPGERTMTAMASDHGAGNLGFTGTASKATIAGPAGLATLTGDSFGEGPTLPMMPGSWDRPAD</sequence>
<dbReference type="Proteomes" id="UP001241092">
    <property type="component" value="Chromosome"/>
</dbReference>
<feature type="domain" description="PPE" evidence="3">
    <location>
        <begin position="6"/>
        <end position="167"/>
    </location>
</feature>
<evidence type="ECO:0000256" key="2">
    <source>
        <dbReference type="SAM" id="MobiDB-lite"/>
    </source>
</evidence>
<feature type="compositionally biased region" description="Basic residues" evidence="2">
    <location>
        <begin position="414"/>
        <end position="423"/>
    </location>
</feature>
<dbReference type="InterPro" id="IPR043641">
    <property type="entry name" value="PPE-PPW_C"/>
</dbReference>
<evidence type="ECO:0000313" key="5">
    <source>
        <dbReference type="EMBL" id="BDY31382.1"/>
    </source>
</evidence>
<dbReference type="Pfam" id="PF18878">
    <property type="entry name" value="PPE-PPW"/>
    <property type="match status" value="1"/>
</dbReference>
<proteinExistence type="inferred from homology"/>
<evidence type="ECO:0000259" key="4">
    <source>
        <dbReference type="Pfam" id="PF18878"/>
    </source>
</evidence>
<dbReference type="EMBL" id="AP027452">
    <property type="protein sequence ID" value="BDY31382.1"/>
    <property type="molecule type" value="Genomic_DNA"/>
</dbReference>
<feature type="compositionally biased region" description="Low complexity" evidence="2">
    <location>
        <begin position="331"/>
        <end position="358"/>
    </location>
</feature>
<dbReference type="InterPro" id="IPR000030">
    <property type="entry name" value="PPE_dom"/>
</dbReference>
<evidence type="ECO:0000256" key="1">
    <source>
        <dbReference type="ARBA" id="ARBA00010652"/>
    </source>
</evidence>
<comment type="similarity">
    <text evidence="1">Belongs to the mycobacterial PPE family.</text>
</comment>
<dbReference type="FunFam" id="1.20.1260.20:FF:000001">
    <property type="entry name" value="PPE family protein PPE41"/>
    <property type="match status" value="1"/>
</dbReference>
<dbReference type="Pfam" id="PF00823">
    <property type="entry name" value="PPE"/>
    <property type="match status" value="1"/>
</dbReference>
<feature type="region of interest" description="Disordered" evidence="2">
    <location>
        <begin position="409"/>
        <end position="428"/>
    </location>
</feature>
<dbReference type="PANTHER" id="PTHR46766">
    <property type="entry name" value="GLUTAMINE-RICH PROTEIN 2"/>
    <property type="match status" value="1"/>
</dbReference>
<dbReference type="GO" id="GO:0052572">
    <property type="term" value="P:response to host immune response"/>
    <property type="evidence" value="ECO:0007669"/>
    <property type="project" value="TreeGrafter"/>
</dbReference>
<dbReference type="PANTHER" id="PTHR46766:SF1">
    <property type="entry name" value="GLUTAMINE-RICH PROTEIN 2"/>
    <property type="match status" value="1"/>
</dbReference>
<name>A0AAI8TZE8_MYCME</name>
<dbReference type="Gene3D" id="1.20.1260.20">
    <property type="entry name" value="PPE superfamily"/>
    <property type="match status" value="1"/>
</dbReference>
<feature type="region of interest" description="Disordered" evidence="2">
    <location>
        <begin position="313"/>
        <end position="372"/>
    </location>
</feature>
<dbReference type="RefSeq" id="WP_286211748.1">
    <property type="nucleotide sequence ID" value="NZ_AP027452.1"/>
</dbReference>
<organism evidence="5 6">
    <name type="scientific">Mycolicibacterium mageritense</name>
    <name type="common">Mycobacterium mageritense</name>
    <dbReference type="NCBI Taxonomy" id="53462"/>
    <lineage>
        <taxon>Bacteria</taxon>
        <taxon>Bacillati</taxon>
        <taxon>Actinomycetota</taxon>
        <taxon>Actinomycetes</taxon>
        <taxon>Mycobacteriales</taxon>
        <taxon>Mycobacteriaceae</taxon>
        <taxon>Mycolicibacterium</taxon>
    </lineage>
</organism>
<reference evidence="5" key="1">
    <citation type="submission" date="2023-03" db="EMBL/GenBank/DDBJ databases">
        <title>Draft genome sequence of a Mycolicibacterium mageritense strain H4_3_1 isolated from a hybrid biological-inorganic system reactor.</title>
        <authorList>
            <person name="Feng X."/>
            <person name="Kazama D."/>
            <person name="Sato K."/>
            <person name="Kobayashi H."/>
        </authorList>
    </citation>
    <scope>NUCLEOTIDE SEQUENCE</scope>
    <source>
        <strain evidence="5">H4_3_1</strain>
    </source>
</reference>